<dbReference type="eggNOG" id="ENOG5032Z81">
    <property type="taxonomic scope" value="Bacteria"/>
</dbReference>
<dbReference type="NCBIfam" id="TIGR03859">
    <property type="entry name" value="PQQ_PqqD"/>
    <property type="match status" value="1"/>
</dbReference>
<dbReference type="Proteomes" id="UP000011744">
    <property type="component" value="Unassembled WGS sequence"/>
</dbReference>
<dbReference type="Pfam" id="PF05402">
    <property type="entry name" value="PqqD"/>
    <property type="match status" value="1"/>
</dbReference>
<evidence type="ECO:0000313" key="4">
    <source>
        <dbReference type="EMBL" id="EME69496.1"/>
    </source>
</evidence>
<comment type="caution">
    <text evidence="4">The sequence shown here is derived from an EMBL/GenBank/DDBJ whole genome shotgun (WGS) entry which is preliminary data.</text>
</comment>
<name>M2Y8Y0_9PROT</name>
<sequence>MIWSQSLFINKYKVQCQCEGGMSGVDEVNDADFIEIHPMYMLRWEESEQAHILLYPEGIVKLNSSAGEILKRFVGGRLVAEVVAELSALCPDEDIAADILAFLEIANDKGWTRKAAQA</sequence>
<dbReference type="GO" id="GO:0048038">
    <property type="term" value="F:quinone binding"/>
    <property type="evidence" value="ECO:0007669"/>
    <property type="project" value="InterPro"/>
</dbReference>
<dbReference type="STRING" id="1244869.H261_13069"/>
<dbReference type="PATRIC" id="fig|1244869.3.peg.2637"/>
<dbReference type="InterPro" id="IPR022479">
    <property type="entry name" value="PqqD_bac"/>
</dbReference>
<dbReference type="Gene3D" id="1.10.10.1150">
    <property type="entry name" value="Coenzyme PQQ synthesis protein D (PqqD)"/>
    <property type="match status" value="1"/>
</dbReference>
<gene>
    <name evidence="4" type="ORF">H261_13069</name>
</gene>
<dbReference type="AlphaFoldDB" id="M2Y8Y0"/>
<dbReference type="InterPro" id="IPR041881">
    <property type="entry name" value="PqqD_sf"/>
</dbReference>
<dbReference type="UniPathway" id="UPA00539"/>
<keyword evidence="3" id="KW-0884">PQQ biosynthesis</keyword>
<evidence type="ECO:0000256" key="3">
    <source>
        <dbReference type="ARBA" id="ARBA00022905"/>
    </source>
</evidence>
<dbReference type="EMBL" id="AONQ01000033">
    <property type="protein sequence ID" value="EME69496.1"/>
    <property type="molecule type" value="Genomic_DNA"/>
</dbReference>
<reference evidence="4 5" key="1">
    <citation type="journal article" date="2014" name="Genome Announc.">
        <title>Draft Genome Sequence of Magnetospirillum sp. Strain SO-1, a Freshwater Magnetotactic Bacterium Isolated from the Ol'khovka River, Russia.</title>
        <authorList>
            <person name="Grouzdev D.S."/>
            <person name="Dziuba M.V."/>
            <person name="Sukhacheva M.S."/>
            <person name="Mardanov A.V."/>
            <person name="Beletskiy A.V."/>
            <person name="Kuznetsov B.B."/>
            <person name="Skryabin K.G."/>
        </authorList>
    </citation>
    <scope>NUCLEOTIDE SEQUENCE [LARGE SCALE GENOMIC DNA]</scope>
    <source>
        <strain evidence="4 5">SO-1</strain>
    </source>
</reference>
<proteinExistence type="predicted"/>
<evidence type="ECO:0000313" key="5">
    <source>
        <dbReference type="Proteomes" id="UP000011744"/>
    </source>
</evidence>
<evidence type="ECO:0000256" key="2">
    <source>
        <dbReference type="ARBA" id="ARBA00011741"/>
    </source>
</evidence>
<organism evidence="4 5">
    <name type="scientific">Paramagnetospirillum caucaseum</name>
    <dbReference type="NCBI Taxonomy" id="1244869"/>
    <lineage>
        <taxon>Bacteria</taxon>
        <taxon>Pseudomonadati</taxon>
        <taxon>Pseudomonadota</taxon>
        <taxon>Alphaproteobacteria</taxon>
        <taxon>Rhodospirillales</taxon>
        <taxon>Magnetospirillaceae</taxon>
        <taxon>Paramagnetospirillum</taxon>
    </lineage>
</organism>
<comment type="subunit">
    <text evidence="2">Monomer. Interacts with PqqE.</text>
</comment>
<evidence type="ECO:0000256" key="1">
    <source>
        <dbReference type="ARBA" id="ARBA00004886"/>
    </source>
</evidence>
<comment type="pathway">
    <text evidence="1">Cofactor biosynthesis; pyrroloquinoline quinone biosynthesis.</text>
</comment>
<dbReference type="GO" id="GO:0018189">
    <property type="term" value="P:pyrroloquinoline quinone biosynthetic process"/>
    <property type="evidence" value="ECO:0007669"/>
    <property type="project" value="UniProtKB-UniPathway"/>
</dbReference>
<accession>M2Y8Y0</accession>
<protein>
    <submittedName>
        <fullName evidence="4">Coenzyme PQQ synthesis D</fullName>
    </submittedName>
</protein>
<keyword evidence="5" id="KW-1185">Reference proteome</keyword>
<dbReference type="InterPro" id="IPR008792">
    <property type="entry name" value="PQQD"/>
</dbReference>